<dbReference type="Gene3D" id="3.60.15.10">
    <property type="entry name" value="Ribonuclease Z/Hydroxyacylglutathione hydrolase-like"/>
    <property type="match status" value="1"/>
</dbReference>
<gene>
    <name evidence="1" type="ORF">S01H4_39200</name>
</gene>
<reference evidence="1" key="1">
    <citation type="journal article" date="2014" name="Front. Microbiol.">
        <title>High frequency of phylogenetically diverse reductive dehalogenase-homologous genes in deep subseafloor sedimentary metagenomes.</title>
        <authorList>
            <person name="Kawai M."/>
            <person name="Futagami T."/>
            <person name="Toyoda A."/>
            <person name="Takaki Y."/>
            <person name="Nishi S."/>
            <person name="Hori S."/>
            <person name="Arai W."/>
            <person name="Tsubouchi T."/>
            <person name="Morono Y."/>
            <person name="Uchiyama I."/>
            <person name="Ito T."/>
            <person name="Fujiyama A."/>
            <person name="Inagaki F."/>
            <person name="Takami H."/>
        </authorList>
    </citation>
    <scope>NUCLEOTIDE SEQUENCE</scope>
    <source>
        <strain evidence="1">Expedition CK06-06</strain>
    </source>
</reference>
<organism evidence="1">
    <name type="scientific">marine sediment metagenome</name>
    <dbReference type="NCBI Taxonomy" id="412755"/>
    <lineage>
        <taxon>unclassified sequences</taxon>
        <taxon>metagenomes</taxon>
        <taxon>ecological metagenomes</taxon>
    </lineage>
</organism>
<dbReference type="InterPro" id="IPR036866">
    <property type="entry name" value="RibonucZ/Hydroxyglut_hydro"/>
</dbReference>
<dbReference type="EMBL" id="BART01021208">
    <property type="protein sequence ID" value="GAG97468.1"/>
    <property type="molecule type" value="Genomic_DNA"/>
</dbReference>
<proteinExistence type="predicted"/>
<name>X1CMX4_9ZZZZ</name>
<sequence length="38" mass="3973">MILEKLVVGPMQVNCYILGSPATSCAVVVDPGAEPEKI</sequence>
<evidence type="ECO:0008006" key="2">
    <source>
        <dbReference type="Google" id="ProtNLM"/>
    </source>
</evidence>
<feature type="non-terminal residue" evidence="1">
    <location>
        <position position="38"/>
    </location>
</feature>
<protein>
    <recommendedName>
        <fullName evidence="2">Metallo-beta-lactamase domain-containing protein</fullName>
    </recommendedName>
</protein>
<accession>X1CMX4</accession>
<comment type="caution">
    <text evidence="1">The sequence shown here is derived from an EMBL/GenBank/DDBJ whole genome shotgun (WGS) entry which is preliminary data.</text>
</comment>
<evidence type="ECO:0000313" key="1">
    <source>
        <dbReference type="EMBL" id="GAG97468.1"/>
    </source>
</evidence>
<dbReference type="AlphaFoldDB" id="X1CMX4"/>